<dbReference type="PANTHER" id="PTHR30576">
    <property type="entry name" value="COLANIC BIOSYNTHESIS UDP-GLUCOSE LIPID CARRIER TRANSFERASE"/>
    <property type="match status" value="1"/>
</dbReference>
<evidence type="ECO:0000313" key="3">
    <source>
        <dbReference type="EMBL" id="MBU3819122.1"/>
    </source>
</evidence>
<keyword evidence="3" id="KW-0808">Transferase</keyword>
<gene>
    <name evidence="3" type="ORF">H9864_01925</name>
</gene>
<reference evidence="3" key="2">
    <citation type="submission" date="2021-04" db="EMBL/GenBank/DDBJ databases">
        <authorList>
            <person name="Gilroy R."/>
        </authorList>
    </citation>
    <scope>NUCLEOTIDE SEQUENCE</scope>
    <source>
        <strain evidence="3">742</strain>
    </source>
</reference>
<dbReference type="PANTHER" id="PTHR30576:SF10">
    <property type="entry name" value="SLL5057 PROTEIN"/>
    <property type="match status" value="1"/>
</dbReference>
<comment type="similarity">
    <text evidence="1">Belongs to the bacterial sugar transferase family.</text>
</comment>
<protein>
    <submittedName>
        <fullName evidence="3">Sugar transferase</fullName>
    </submittedName>
</protein>
<accession>A0A9E2KKA2</accession>
<proteinExistence type="inferred from homology"/>
<feature type="domain" description="Bacterial sugar transferase" evidence="2">
    <location>
        <begin position="17"/>
        <end position="118"/>
    </location>
</feature>
<name>A0A9E2KKA2_9FIRM</name>
<dbReference type="Pfam" id="PF02397">
    <property type="entry name" value="Bac_transf"/>
    <property type="match status" value="1"/>
</dbReference>
<evidence type="ECO:0000259" key="2">
    <source>
        <dbReference type="Pfam" id="PF02397"/>
    </source>
</evidence>
<comment type="caution">
    <text evidence="3">The sequence shown here is derived from an EMBL/GenBank/DDBJ whole genome shotgun (WGS) entry which is preliminary data.</text>
</comment>
<sequence length="123" mass="14765">MYRSFDRTSIPHLRPKGNVLRVGRFLRKTGLDELPQLFNVLKGEMSLVGPRPREVEQYTDYERQQLRVTPGLTCWWQVQPHRNDLPFERWMELDLEYIRDQSFLLDWKLIFKTAAAVFRMHGS</sequence>
<reference evidence="3" key="1">
    <citation type="journal article" date="2021" name="PeerJ">
        <title>Extensive microbial diversity within the chicken gut microbiome revealed by metagenomics and culture.</title>
        <authorList>
            <person name="Gilroy R."/>
            <person name="Ravi A."/>
            <person name="Getino M."/>
            <person name="Pursley I."/>
            <person name="Horton D.L."/>
            <person name="Alikhan N.F."/>
            <person name="Baker D."/>
            <person name="Gharbi K."/>
            <person name="Hall N."/>
            <person name="Watson M."/>
            <person name="Adriaenssens E.M."/>
            <person name="Foster-Nyarko E."/>
            <person name="Jarju S."/>
            <person name="Secka A."/>
            <person name="Antonio M."/>
            <person name="Oren A."/>
            <person name="Chaudhuri R.R."/>
            <person name="La Ragione R."/>
            <person name="Hildebrand F."/>
            <person name="Pallen M.J."/>
        </authorList>
    </citation>
    <scope>NUCLEOTIDE SEQUENCE</scope>
    <source>
        <strain evidence="3">742</strain>
    </source>
</reference>
<dbReference type="InterPro" id="IPR003362">
    <property type="entry name" value="Bact_transf"/>
</dbReference>
<dbReference type="GO" id="GO:0016780">
    <property type="term" value="F:phosphotransferase activity, for other substituted phosphate groups"/>
    <property type="evidence" value="ECO:0007669"/>
    <property type="project" value="TreeGrafter"/>
</dbReference>
<evidence type="ECO:0000256" key="1">
    <source>
        <dbReference type="ARBA" id="ARBA00006464"/>
    </source>
</evidence>
<evidence type="ECO:0000313" key="4">
    <source>
        <dbReference type="Proteomes" id="UP000824178"/>
    </source>
</evidence>
<dbReference type="AlphaFoldDB" id="A0A9E2KKA2"/>
<dbReference type="EMBL" id="JAHLFH010000034">
    <property type="protein sequence ID" value="MBU3819122.1"/>
    <property type="molecule type" value="Genomic_DNA"/>
</dbReference>
<dbReference type="Proteomes" id="UP000824178">
    <property type="component" value="Unassembled WGS sequence"/>
</dbReference>
<organism evidence="3 4">
    <name type="scientific">Candidatus Faecalibacterium intestinavium</name>
    <dbReference type="NCBI Taxonomy" id="2838580"/>
    <lineage>
        <taxon>Bacteria</taxon>
        <taxon>Bacillati</taxon>
        <taxon>Bacillota</taxon>
        <taxon>Clostridia</taxon>
        <taxon>Eubacteriales</taxon>
        <taxon>Oscillospiraceae</taxon>
        <taxon>Faecalibacterium</taxon>
    </lineage>
</organism>